<dbReference type="InterPro" id="IPR025975">
    <property type="entry name" value="Polysacc_lyase"/>
</dbReference>
<reference evidence="2 3" key="1">
    <citation type="submission" date="2024-09" db="EMBL/GenBank/DDBJ databases">
        <authorList>
            <person name="Sun Q."/>
            <person name="Mori K."/>
        </authorList>
    </citation>
    <scope>NUCLEOTIDE SEQUENCE [LARGE SCALE GENOMIC DNA]</scope>
    <source>
        <strain evidence="2 3">CECT 7682</strain>
    </source>
</reference>
<dbReference type="Proteomes" id="UP001589654">
    <property type="component" value="Unassembled WGS sequence"/>
</dbReference>
<dbReference type="GO" id="GO:0016829">
    <property type="term" value="F:lyase activity"/>
    <property type="evidence" value="ECO:0007669"/>
    <property type="project" value="UniProtKB-KW"/>
</dbReference>
<protein>
    <submittedName>
        <fullName evidence="2">Polysaccharide lyase</fullName>
    </submittedName>
</protein>
<dbReference type="Gene3D" id="2.60.120.200">
    <property type="match status" value="1"/>
</dbReference>
<feature type="region of interest" description="Disordered" evidence="1">
    <location>
        <begin position="265"/>
        <end position="341"/>
    </location>
</feature>
<evidence type="ECO:0000313" key="3">
    <source>
        <dbReference type="Proteomes" id="UP001589654"/>
    </source>
</evidence>
<dbReference type="Pfam" id="PF14099">
    <property type="entry name" value="Polysacc_lyase"/>
    <property type="match status" value="1"/>
</dbReference>
<feature type="compositionally biased region" description="Low complexity" evidence="1">
    <location>
        <begin position="273"/>
        <end position="317"/>
    </location>
</feature>
<keyword evidence="3" id="KW-1185">Reference proteome</keyword>
<feature type="compositionally biased region" description="Basic and acidic residues" evidence="1">
    <location>
        <begin position="330"/>
        <end position="341"/>
    </location>
</feature>
<organism evidence="2 3">
    <name type="scientific">Echinicola jeungdonensis</name>
    <dbReference type="NCBI Taxonomy" id="709343"/>
    <lineage>
        <taxon>Bacteria</taxon>
        <taxon>Pseudomonadati</taxon>
        <taxon>Bacteroidota</taxon>
        <taxon>Cytophagia</taxon>
        <taxon>Cytophagales</taxon>
        <taxon>Cyclobacteriaceae</taxon>
        <taxon>Echinicola</taxon>
    </lineage>
</organism>
<dbReference type="EMBL" id="JBHMEW010000005">
    <property type="protein sequence ID" value="MFB9210219.1"/>
    <property type="molecule type" value="Genomic_DNA"/>
</dbReference>
<proteinExistence type="predicted"/>
<dbReference type="RefSeq" id="WP_290249756.1">
    <property type="nucleotide sequence ID" value="NZ_JAUFQT010000002.1"/>
</dbReference>
<evidence type="ECO:0000256" key="1">
    <source>
        <dbReference type="SAM" id="MobiDB-lite"/>
    </source>
</evidence>
<gene>
    <name evidence="2" type="ORF">ACFFUR_00230</name>
</gene>
<name>A0ABV5J084_9BACT</name>
<evidence type="ECO:0000313" key="2">
    <source>
        <dbReference type="EMBL" id="MFB9210219.1"/>
    </source>
</evidence>
<accession>A0ABV5J084</accession>
<comment type="caution">
    <text evidence="2">The sequence shown here is derived from an EMBL/GenBank/DDBJ whole genome shotgun (WGS) entry which is preliminary data.</text>
</comment>
<sequence>MNILMTNLRNIITAFLLGVVISACDVSGLEESNLEREEIYKATSSANLIFLENFEESDPFSFAHLQYSEDYSFGRSQDHVLEGDYSGRFELREDDEMASNGTRSEVLFPEQDHNERWYSYSLYLPTEGYEFDSNYDIISQWHQGSGSGSPTTTFRIEDGRFQLESGDHQDNREYYDIAAVERDTWNEFVFHIVHSSGDDGLVEIWMNGEKVLTLYGGNMDKDFDLPRWKVGIYKDDWNYDETTDTDLRILYFDNVRMGDENATFEEMTSIGATNSDETTDTDSTTDSTTTASPDDSTTTNSTDDDTTTASTDGESTSVEVFEAGNSGKKIKGEAKGHEKNK</sequence>
<keyword evidence="2" id="KW-0456">Lyase</keyword>